<sequence length="291" mass="34883">MPVYDYYDLRNKEGPITVSRYRTTPLTNLGIKQEWIPEGCRLRAQKTPYVELLPEKELVASYNKSLNEMYRSYSVDLGFLQRSEKYLSRWSRENTPVDCENSYKRHVRRSFTPVRDVSGYKQVVQDERLPLTPQRARTPIGMITTPYRTNINYYSENQPVRKYDVFQLRTWSYPIYKYIYGRDHEPNRPYSYTRSYATTPLYTPPTMSAECRSMTTRRGYSGYNYVAENANFNLATKPWSISNYRFWRSHVTSSPWYWSHYGIGRNATRHYNSYRPLPYTSRLSTYWAPYY</sequence>
<evidence type="ECO:0000313" key="2">
    <source>
        <dbReference type="WBParaSite" id="JU765_v2.g12255.t1"/>
    </source>
</evidence>
<evidence type="ECO:0000313" key="1">
    <source>
        <dbReference type="Proteomes" id="UP000887576"/>
    </source>
</evidence>
<dbReference type="WBParaSite" id="JU765_v2.g12255.t1">
    <property type="protein sequence ID" value="JU765_v2.g12255.t1"/>
    <property type="gene ID" value="JU765_v2.g12255"/>
</dbReference>
<dbReference type="Proteomes" id="UP000887576">
    <property type="component" value="Unplaced"/>
</dbReference>
<reference evidence="2" key="1">
    <citation type="submission" date="2022-11" db="UniProtKB">
        <authorList>
            <consortium name="WormBaseParasite"/>
        </authorList>
    </citation>
    <scope>IDENTIFICATION</scope>
</reference>
<accession>A0AC34Q2D5</accession>
<proteinExistence type="predicted"/>
<protein>
    <submittedName>
        <fullName evidence="2">Uncharacterized protein</fullName>
    </submittedName>
</protein>
<name>A0AC34Q2D5_9BILA</name>
<organism evidence="1 2">
    <name type="scientific">Panagrolaimus sp. JU765</name>
    <dbReference type="NCBI Taxonomy" id="591449"/>
    <lineage>
        <taxon>Eukaryota</taxon>
        <taxon>Metazoa</taxon>
        <taxon>Ecdysozoa</taxon>
        <taxon>Nematoda</taxon>
        <taxon>Chromadorea</taxon>
        <taxon>Rhabditida</taxon>
        <taxon>Tylenchina</taxon>
        <taxon>Panagrolaimomorpha</taxon>
        <taxon>Panagrolaimoidea</taxon>
        <taxon>Panagrolaimidae</taxon>
        <taxon>Panagrolaimus</taxon>
    </lineage>
</organism>